<evidence type="ECO:0000256" key="2">
    <source>
        <dbReference type="SAM" id="Coils"/>
    </source>
</evidence>
<feature type="coiled-coil region" evidence="2">
    <location>
        <begin position="69"/>
        <end position="181"/>
    </location>
</feature>
<dbReference type="GO" id="GO:0005789">
    <property type="term" value="C:endoplasmic reticulum membrane"/>
    <property type="evidence" value="ECO:0007669"/>
    <property type="project" value="TreeGrafter"/>
</dbReference>
<proteinExistence type="predicted"/>
<sequence>MKILTSFPLVETFRFVFQAVASLPEDMRPGPDLYGFPYEIVICAGIVGAFTILLFLYRSCESVSGMEMHEKLHKSNLELNQEIENLEKELEEEKSKQSENDNLVRINGILSAKSTLKVYQINTERLKTSVQDAEDENCHLQESEKQLLQEAEGWSERFSELNEQTKMLESSKADIEEVLKNKESQVKSLTQYLLKMKDWSSAIREDDDAEDNHWDTDIKGETENGEHLGMVCIASYRKH</sequence>
<reference evidence="4" key="1">
    <citation type="submission" date="2025-08" db="UniProtKB">
        <authorList>
            <consortium name="Ensembl"/>
        </authorList>
    </citation>
    <scope>IDENTIFICATION</scope>
</reference>
<dbReference type="GO" id="GO:0006888">
    <property type="term" value="P:endoplasmic reticulum to Golgi vesicle-mediated transport"/>
    <property type="evidence" value="ECO:0007669"/>
    <property type="project" value="TreeGrafter"/>
</dbReference>
<keyword evidence="1 2" id="KW-0175">Coiled coil</keyword>
<evidence type="ECO:0000313" key="5">
    <source>
        <dbReference type="Proteomes" id="UP000694522"/>
    </source>
</evidence>
<keyword evidence="3" id="KW-0812">Transmembrane</keyword>
<evidence type="ECO:0000313" key="4">
    <source>
        <dbReference type="Ensembl" id="ENSACOP00000013876.1"/>
    </source>
</evidence>
<keyword evidence="3" id="KW-1133">Transmembrane helix</keyword>
<dbReference type="GO" id="GO:0035459">
    <property type="term" value="P:vesicle cargo loading"/>
    <property type="evidence" value="ECO:0007669"/>
    <property type="project" value="TreeGrafter"/>
</dbReference>
<dbReference type="PANTHER" id="PTHR23158">
    <property type="entry name" value="MELANOMA INHIBITORY ACTIVITY-RELATED"/>
    <property type="match status" value="1"/>
</dbReference>
<evidence type="ECO:0000256" key="1">
    <source>
        <dbReference type="ARBA" id="ARBA00023054"/>
    </source>
</evidence>
<dbReference type="GO" id="GO:0009306">
    <property type="term" value="P:protein secretion"/>
    <property type="evidence" value="ECO:0007669"/>
    <property type="project" value="TreeGrafter"/>
</dbReference>
<dbReference type="Proteomes" id="UP000694522">
    <property type="component" value="Unplaced"/>
</dbReference>
<dbReference type="AlphaFoldDB" id="A0A8B9FS16"/>
<protein>
    <submittedName>
        <fullName evidence="4">Uncharacterized protein</fullName>
    </submittedName>
</protein>
<keyword evidence="3" id="KW-0472">Membrane</keyword>
<feature type="transmembrane region" description="Helical" evidence="3">
    <location>
        <begin position="36"/>
        <end position="57"/>
    </location>
</feature>
<organism evidence="4 5">
    <name type="scientific">Amazona collaria</name>
    <name type="common">yellow-billed parrot</name>
    <dbReference type="NCBI Taxonomy" id="241587"/>
    <lineage>
        <taxon>Eukaryota</taxon>
        <taxon>Metazoa</taxon>
        <taxon>Chordata</taxon>
        <taxon>Craniata</taxon>
        <taxon>Vertebrata</taxon>
        <taxon>Euteleostomi</taxon>
        <taxon>Archelosauria</taxon>
        <taxon>Archosauria</taxon>
        <taxon>Dinosauria</taxon>
        <taxon>Saurischia</taxon>
        <taxon>Theropoda</taxon>
        <taxon>Coelurosauria</taxon>
        <taxon>Aves</taxon>
        <taxon>Neognathae</taxon>
        <taxon>Neoaves</taxon>
        <taxon>Telluraves</taxon>
        <taxon>Australaves</taxon>
        <taxon>Psittaciformes</taxon>
        <taxon>Psittacidae</taxon>
        <taxon>Amazona</taxon>
    </lineage>
</organism>
<dbReference type="InterPro" id="IPR051500">
    <property type="entry name" value="cTAGE_MIA/OTOR"/>
</dbReference>
<reference evidence="4" key="2">
    <citation type="submission" date="2025-09" db="UniProtKB">
        <authorList>
            <consortium name="Ensembl"/>
        </authorList>
    </citation>
    <scope>IDENTIFICATION</scope>
</reference>
<dbReference type="PANTHER" id="PTHR23158:SF38">
    <property type="entry name" value="MELANOMA INHIBITORY ACTIVITY PROTEIN 2"/>
    <property type="match status" value="1"/>
</dbReference>
<accession>A0A8B9FS16</accession>
<dbReference type="Ensembl" id="ENSACOT00000014360.1">
    <property type="protein sequence ID" value="ENSACOP00000013876.1"/>
    <property type="gene ID" value="ENSACOG00000009589.1"/>
</dbReference>
<name>A0A8B9FS16_9PSIT</name>
<keyword evidence="5" id="KW-1185">Reference proteome</keyword>
<dbReference type="GO" id="GO:0070971">
    <property type="term" value="C:endoplasmic reticulum exit site"/>
    <property type="evidence" value="ECO:0007669"/>
    <property type="project" value="TreeGrafter"/>
</dbReference>
<evidence type="ECO:0000256" key="3">
    <source>
        <dbReference type="SAM" id="Phobius"/>
    </source>
</evidence>